<dbReference type="InterPro" id="IPR041492">
    <property type="entry name" value="HAD_2"/>
</dbReference>
<dbReference type="InterPro" id="IPR006439">
    <property type="entry name" value="HAD-SF_hydro_IA"/>
</dbReference>
<accession>A0A426RTW5</accession>
<dbReference type="PANTHER" id="PTHR43434">
    <property type="entry name" value="PHOSPHOGLYCOLATE PHOSPHATASE"/>
    <property type="match status" value="1"/>
</dbReference>
<dbReference type="InterPro" id="IPR050155">
    <property type="entry name" value="HAD-like_hydrolase_sf"/>
</dbReference>
<dbReference type="RefSeq" id="WP_125230459.1">
    <property type="nucleotide sequence ID" value="NZ_RWJI01000001.1"/>
</dbReference>
<proteinExistence type="predicted"/>
<dbReference type="SUPFAM" id="SSF56784">
    <property type="entry name" value="HAD-like"/>
    <property type="match status" value="1"/>
</dbReference>
<gene>
    <name evidence="1" type="ORF">D7D48_06245</name>
</gene>
<dbReference type="NCBIfam" id="TIGR01549">
    <property type="entry name" value="HAD-SF-IA-v1"/>
    <property type="match status" value="1"/>
</dbReference>
<dbReference type="SFLD" id="SFLDS00003">
    <property type="entry name" value="Haloacid_Dehalogenase"/>
    <property type="match status" value="1"/>
</dbReference>
<dbReference type="EMBL" id="RWJI01000001">
    <property type="protein sequence ID" value="RRQ52442.1"/>
    <property type="molecule type" value="Genomic_DNA"/>
</dbReference>
<name>A0A426RTW5_9SPHN</name>
<dbReference type="OrthoDB" id="9793014at2"/>
<keyword evidence="2" id="KW-1185">Reference proteome</keyword>
<dbReference type="InterPro" id="IPR036412">
    <property type="entry name" value="HAD-like_sf"/>
</dbReference>
<dbReference type="Gene3D" id="3.40.50.1000">
    <property type="entry name" value="HAD superfamily/HAD-like"/>
    <property type="match status" value="1"/>
</dbReference>
<dbReference type="Gene3D" id="1.10.150.240">
    <property type="entry name" value="Putative phosphatase, domain 2"/>
    <property type="match status" value="1"/>
</dbReference>
<evidence type="ECO:0000313" key="1">
    <source>
        <dbReference type="EMBL" id="RRQ52442.1"/>
    </source>
</evidence>
<dbReference type="Pfam" id="PF13419">
    <property type="entry name" value="HAD_2"/>
    <property type="match status" value="1"/>
</dbReference>
<sequence>MTVKLAIFDCDGTLVDSQANICMAMEHAFEGAGHPPPLRHDIRRVVGLSLVESMRVLLPHADAKTHDDLAEHYRAAFMTLRNNGLVDEPLYDGMAALLSKLDESGWLLGVATGKSDRGLIRCLDHHAIKGLFVTLQTADRHPSKPHPSMVYQALADAGADASDAVVIGDTVYDIHMGRAAGTRTVGVNWGYHSVAELRAAGADYIAENMDDLKAYLKDFA</sequence>
<evidence type="ECO:0000313" key="2">
    <source>
        <dbReference type="Proteomes" id="UP000268553"/>
    </source>
</evidence>
<dbReference type="SFLD" id="SFLDG01129">
    <property type="entry name" value="C1.5:_HAD__Beta-PGM__Phosphata"/>
    <property type="match status" value="1"/>
</dbReference>
<dbReference type="AlphaFoldDB" id="A0A426RTW5"/>
<comment type="caution">
    <text evidence="1">The sequence shown here is derived from an EMBL/GenBank/DDBJ whole genome shotgun (WGS) entry which is preliminary data.</text>
</comment>
<dbReference type="NCBIfam" id="TIGR01509">
    <property type="entry name" value="HAD-SF-IA-v3"/>
    <property type="match status" value="1"/>
</dbReference>
<keyword evidence="1" id="KW-0378">Hydrolase</keyword>
<organism evidence="1 2">
    <name type="scientific">Sphingorhabdus wooponensis</name>
    <dbReference type="NCBI Taxonomy" id="940136"/>
    <lineage>
        <taxon>Bacteria</taxon>
        <taxon>Pseudomonadati</taxon>
        <taxon>Pseudomonadota</taxon>
        <taxon>Alphaproteobacteria</taxon>
        <taxon>Sphingomonadales</taxon>
        <taxon>Sphingomonadaceae</taxon>
        <taxon>Sphingorhabdus</taxon>
    </lineage>
</organism>
<dbReference type="InterPro" id="IPR023214">
    <property type="entry name" value="HAD_sf"/>
</dbReference>
<dbReference type="SFLD" id="SFLDG01135">
    <property type="entry name" value="C1.5.6:_HAD__Beta-PGM__Phospha"/>
    <property type="match status" value="1"/>
</dbReference>
<dbReference type="InterPro" id="IPR023198">
    <property type="entry name" value="PGP-like_dom2"/>
</dbReference>
<reference evidence="1 2" key="1">
    <citation type="submission" date="2018-12" db="EMBL/GenBank/DDBJ databases">
        <authorList>
            <person name="Kim S.-J."/>
            <person name="Jung G.-Y."/>
        </authorList>
    </citation>
    <scope>NUCLEOTIDE SEQUENCE [LARGE SCALE GENOMIC DNA]</scope>
    <source>
        <strain evidence="1 2">03SU3-P</strain>
    </source>
</reference>
<dbReference type="GO" id="GO:0006281">
    <property type="term" value="P:DNA repair"/>
    <property type="evidence" value="ECO:0007669"/>
    <property type="project" value="TreeGrafter"/>
</dbReference>
<dbReference type="GO" id="GO:0005829">
    <property type="term" value="C:cytosol"/>
    <property type="evidence" value="ECO:0007669"/>
    <property type="project" value="TreeGrafter"/>
</dbReference>
<dbReference type="GO" id="GO:0008967">
    <property type="term" value="F:phosphoglycolate phosphatase activity"/>
    <property type="evidence" value="ECO:0007669"/>
    <property type="project" value="TreeGrafter"/>
</dbReference>
<dbReference type="PANTHER" id="PTHR43434:SF24">
    <property type="entry name" value="HYDROLASE-RELATED"/>
    <property type="match status" value="1"/>
</dbReference>
<dbReference type="Proteomes" id="UP000268553">
    <property type="component" value="Unassembled WGS sequence"/>
</dbReference>
<protein>
    <submittedName>
        <fullName evidence="1">HAD family hydrolase</fullName>
    </submittedName>
</protein>